<proteinExistence type="predicted"/>
<evidence type="ECO:0000313" key="3">
    <source>
        <dbReference type="Proteomes" id="UP001222325"/>
    </source>
</evidence>
<gene>
    <name evidence="2" type="ORF">B0H15DRAFT_319916</name>
</gene>
<feature type="compositionally biased region" description="Polar residues" evidence="1">
    <location>
        <begin position="73"/>
        <end position="88"/>
    </location>
</feature>
<evidence type="ECO:0000313" key="2">
    <source>
        <dbReference type="EMBL" id="KAJ7102232.1"/>
    </source>
</evidence>
<feature type="region of interest" description="Disordered" evidence="1">
    <location>
        <begin position="46"/>
        <end position="131"/>
    </location>
</feature>
<dbReference type="AlphaFoldDB" id="A0AAD6UMW7"/>
<protein>
    <submittedName>
        <fullName evidence="2">Uncharacterized protein</fullName>
    </submittedName>
</protein>
<accession>A0AAD6UMW7</accession>
<sequence length="206" mass="22613">MSRVYNEDFAQGHEAGFFMPRSISSSSEAMEGTWSSGRSLPQIHESLDTTSEQDSRRSSSLSAHSFSTAESPFISSGADSLSTSTPEQFRTGKVFGRQENIPPSRAPSGRRQSLSSGPGSRSVPALNLKRSTSLLGRQEHRGVWDEVTGEFQNRYVRNFGPGAMSERQRALTVKRARKMAQVCVARSDWIYLIVAVIPVVWPGASV</sequence>
<feature type="compositionally biased region" description="Low complexity" evidence="1">
    <location>
        <begin position="58"/>
        <end position="71"/>
    </location>
</feature>
<keyword evidence="3" id="KW-1185">Reference proteome</keyword>
<dbReference type="EMBL" id="JARJCN010000003">
    <property type="protein sequence ID" value="KAJ7102232.1"/>
    <property type="molecule type" value="Genomic_DNA"/>
</dbReference>
<evidence type="ECO:0000256" key="1">
    <source>
        <dbReference type="SAM" id="MobiDB-lite"/>
    </source>
</evidence>
<comment type="caution">
    <text evidence="2">The sequence shown here is derived from an EMBL/GenBank/DDBJ whole genome shotgun (WGS) entry which is preliminary data.</text>
</comment>
<reference evidence="2" key="1">
    <citation type="submission" date="2023-03" db="EMBL/GenBank/DDBJ databases">
        <title>Massive genome expansion in bonnet fungi (Mycena s.s.) driven by repeated elements and novel gene families across ecological guilds.</title>
        <authorList>
            <consortium name="Lawrence Berkeley National Laboratory"/>
            <person name="Harder C.B."/>
            <person name="Miyauchi S."/>
            <person name="Viragh M."/>
            <person name="Kuo A."/>
            <person name="Thoen E."/>
            <person name="Andreopoulos B."/>
            <person name="Lu D."/>
            <person name="Skrede I."/>
            <person name="Drula E."/>
            <person name="Henrissat B."/>
            <person name="Morin E."/>
            <person name="Kohler A."/>
            <person name="Barry K."/>
            <person name="LaButti K."/>
            <person name="Morin E."/>
            <person name="Salamov A."/>
            <person name="Lipzen A."/>
            <person name="Mereny Z."/>
            <person name="Hegedus B."/>
            <person name="Baldrian P."/>
            <person name="Stursova M."/>
            <person name="Weitz H."/>
            <person name="Taylor A."/>
            <person name="Grigoriev I.V."/>
            <person name="Nagy L.G."/>
            <person name="Martin F."/>
            <person name="Kauserud H."/>
        </authorList>
    </citation>
    <scope>NUCLEOTIDE SEQUENCE</scope>
    <source>
        <strain evidence="2">CBHHK173m</strain>
    </source>
</reference>
<name>A0AAD6UMW7_9AGAR</name>
<dbReference type="Proteomes" id="UP001222325">
    <property type="component" value="Unassembled WGS sequence"/>
</dbReference>
<feature type="compositionally biased region" description="Polar residues" evidence="1">
    <location>
        <begin position="110"/>
        <end position="119"/>
    </location>
</feature>
<organism evidence="2 3">
    <name type="scientific">Mycena belliarum</name>
    <dbReference type="NCBI Taxonomy" id="1033014"/>
    <lineage>
        <taxon>Eukaryota</taxon>
        <taxon>Fungi</taxon>
        <taxon>Dikarya</taxon>
        <taxon>Basidiomycota</taxon>
        <taxon>Agaricomycotina</taxon>
        <taxon>Agaricomycetes</taxon>
        <taxon>Agaricomycetidae</taxon>
        <taxon>Agaricales</taxon>
        <taxon>Marasmiineae</taxon>
        <taxon>Mycenaceae</taxon>
        <taxon>Mycena</taxon>
    </lineage>
</organism>